<keyword evidence="8 12" id="KW-0539">Nucleus</keyword>
<comment type="similarity">
    <text evidence="2 11 12">Belongs to the RPAP2 family.</text>
</comment>
<evidence type="ECO:0000256" key="4">
    <source>
        <dbReference type="ARBA" id="ARBA00022771"/>
    </source>
</evidence>
<dbReference type="OrthoDB" id="2590500at2759"/>
<dbReference type="Proteomes" id="UP001147752">
    <property type="component" value="Unassembled WGS sequence"/>
</dbReference>
<comment type="caution">
    <text evidence="15">The sequence shown here is derived from an EMBL/GenBank/DDBJ whole genome shotgun (WGS) entry which is preliminary data.</text>
</comment>
<dbReference type="Gene3D" id="1.25.40.820">
    <property type="match status" value="1"/>
</dbReference>
<dbReference type="GO" id="GO:0008420">
    <property type="term" value="F:RNA polymerase II CTD heptapeptide repeat phosphatase activity"/>
    <property type="evidence" value="ECO:0007669"/>
    <property type="project" value="UniProtKB-UniRule"/>
</dbReference>
<gene>
    <name evidence="15" type="ORF">N7517_005179</name>
</gene>
<evidence type="ECO:0000313" key="16">
    <source>
        <dbReference type="Proteomes" id="UP001147752"/>
    </source>
</evidence>
<evidence type="ECO:0000256" key="7">
    <source>
        <dbReference type="ARBA" id="ARBA00022912"/>
    </source>
</evidence>
<keyword evidence="3 12" id="KW-0479">Metal-binding</keyword>
<dbReference type="InterPro" id="IPR007308">
    <property type="entry name" value="Rtr1/RPAP2_dom"/>
</dbReference>
<accession>A0A9W9S713</accession>
<dbReference type="GO" id="GO:0005737">
    <property type="term" value="C:cytoplasm"/>
    <property type="evidence" value="ECO:0007669"/>
    <property type="project" value="TreeGrafter"/>
</dbReference>
<organism evidence="15 16">
    <name type="scientific">Penicillium concentricum</name>
    <dbReference type="NCBI Taxonomy" id="293559"/>
    <lineage>
        <taxon>Eukaryota</taxon>
        <taxon>Fungi</taxon>
        <taxon>Dikarya</taxon>
        <taxon>Ascomycota</taxon>
        <taxon>Pezizomycotina</taxon>
        <taxon>Eurotiomycetes</taxon>
        <taxon>Eurotiomycetidae</taxon>
        <taxon>Eurotiales</taxon>
        <taxon>Aspergillaceae</taxon>
        <taxon>Penicillium</taxon>
    </lineage>
</organism>
<name>A0A9W9S713_9EURO</name>
<evidence type="ECO:0000256" key="9">
    <source>
        <dbReference type="ARBA" id="ARBA00047761"/>
    </source>
</evidence>
<evidence type="ECO:0000256" key="13">
    <source>
        <dbReference type="SAM" id="MobiDB-lite"/>
    </source>
</evidence>
<dbReference type="AlphaFoldDB" id="A0A9W9S713"/>
<feature type="region of interest" description="Disordered" evidence="13">
    <location>
        <begin position="1"/>
        <end position="46"/>
    </location>
</feature>
<keyword evidence="4 12" id="KW-0863">Zinc-finger</keyword>
<protein>
    <recommendedName>
        <fullName evidence="12">RNA polymerase II subunit B1 CTD phosphatase RPAP2 homolog</fullName>
        <ecNumber evidence="12">3.1.3.16</ecNumber>
    </recommendedName>
</protein>
<reference evidence="15" key="2">
    <citation type="journal article" date="2023" name="IMA Fungus">
        <title>Comparative genomic study of the Penicillium genus elucidates a diverse pangenome and 15 lateral gene transfer events.</title>
        <authorList>
            <person name="Petersen C."/>
            <person name="Sorensen T."/>
            <person name="Nielsen M.R."/>
            <person name="Sondergaard T.E."/>
            <person name="Sorensen J.L."/>
            <person name="Fitzpatrick D.A."/>
            <person name="Frisvad J.C."/>
            <person name="Nielsen K.L."/>
        </authorList>
    </citation>
    <scope>NUCLEOTIDE SEQUENCE</scope>
    <source>
        <strain evidence="15">IBT 3081</strain>
    </source>
</reference>
<dbReference type="PANTHER" id="PTHR14732:SF0">
    <property type="entry name" value="RNA POLYMERASE II SUBUNIT B1 CTD PHOSPHATASE RPAP2-RELATED"/>
    <property type="match status" value="1"/>
</dbReference>
<comment type="subcellular location">
    <subcellularLocation>
        <location evidence="1 12">Nucleus</location>
    </subcellularLocation>
</comment>
<dbReference type="InterPro" id="IPR038534">
    <property type="entry name" value="Rtr1/RPAP2_sf"/>
</dbReference>
<keyword evidence="7 12" id="KW-0904">Protein phosphatase</keyword>
<evidence type="ECO:0000256" key="2">
    <source>
        <dbReference type="ARBA" id="ARBA00005676"/>
    </source>
</evidence>
<proteinExistence type="inferred from homology"/>
<reference evidence="15" key="1">
    <citation type="submission" date="2022-12" db="EMBL/GenBank/DDBJ databases">
        <authorList>
            <person name="Petersen C."/>
        </authorList>
    </citation>
    <scope>NUCLEOTIDE SEQUENCE</scope>
    <source>
        <strain evidence="15">IBT 3081</strain>
    </source>
</reference>
<dbReference type="RefSeq" id="XP_056579159.1">
    <property type="nucleotide sequence ID" value="XM_056722909.1"/>
</dbReference>
<evidence type="ECO:0000256" key="8">
    <source>
        <dbReference type="ARBA" id="ARBA00023242"/>
    </source>
</evidence>
<keyword evidence="16" id="KW-1185">Reference proteome</keyword>
<keyword evidence="6 12" id="KW-0862">Zinc</keyword>
<dbReference type="GO" id="GO:0043175">
    <property type="term" value="F:RNA polymerase core enzyme binding"/>
    <property type="evidence" value="ECO:0007669"/>
    <property type="project" value="UniProtKB-UniRule"/>
</dbReference>
<dbReference type="GO" id="GO:0008270">
    <property type="term" value="F:zinc ion binding"/>
    <property type="evidence" value="ECO:0007669"/>
    <property type="project" value="UniProtKB-KW"/>
</dbReference>
<evidence type="ECO:0000256" key="1">
    <source>
        <dbReference type="ARBA" id="ARBA00004123"/>
    </source>
</evidence>
<evidence type="ECO:0000256" key="10">
    <source>
        <dbReference type="ARBA" id="ARBA00048336"/>
    </source>
</evidence>
<evidence type="ECO:0000256" key="5">
    <source>
        <dbReference type="ARBA" id="ARBA00022801"/>
    </source>
</evidence>
<feature type="compositionally biased region" description="Acidic residues" evidence="13">
    <location>
        <begin position="290"/>
        <end position="300"/>
    </location>
</feature>
<sequence>MAQSNPSHALKTSLPETYAAVNAQQPPPSYLYPTQEEQDKYLEGRPGATQQHLEVALEHAQQIQTQKDAEDIILNRILELLELPSSPTADPAAPSQEDTIKFKYALAPFRPSDYDNLILERNFEDSCGYTLCPRKKRARGRGRSVDIVSEDRVEKWCSDACAERALWIRVQLSEKPVWERRAGDTRGTSILLLEEARAKRLKAPAATSSVSSVVDDLQSMGLGNRDRSRELALERGDTSTIRPDGRVNVNIRENQRGSQQVPGAPQMRPEDANGGSIEGYVPREHRSVDQDGDIDLLDQI</sequence>
<comment type="catalytic activity">
    <reaction evidence="9 12">
        <text>O-phospho-L-seryl-[protein] + H2O = L-seryl-[protein] + phosphate</text>
        <dbReference type="Rhea" id="RHEA:20629"/>
        <dbReference type="Rhea" id="RHEA-COMP:9863"/>
        <dbReference type="Rhea" id="RHEA-COMP:11604"/>
        <dbReference type="ChEBI" id="CHEBI:15377"/>
        <dbReference type="ChEBI" id="CHEBI:29999"/>
        <dbReference type="ChEBI" id="CHEBI:43474"/>
        <dbReference type="ChEBI" id="CHEBI:83421"/>
        <dbReference type="EC" id="3.1.3.16"/>
    </reaction>
</comment>
<dbReference type="EC" id="3.1.3.16" evidence="12"/>
<dbReference type="GeneID" id="81462092"/>
<evidence type="ECO:0000256" key="3">
    <source>
        <dbReference type="ARBA" id="ARBA00022723"/>
    </source>
</evidence>
<evidence type="ECO:0000256" key="6">
    <source>
        <dbReference type="ARBA" id="ARBA00022833"/>
    </source>
</evidence>
<comment type="catalytic activity">
    <reaction evidence="10 12">
        <text>O-phospho-L-threonyl-[protein] + H2O = L-threonyl-[protein] + phosphate</text>
        <dbReference type="Rhea" id="RHEA:47004"/>
        <dbReference type="Rhea" id="RHEA-COMP:11060"/>
        <dbReference type="Rhea" id="RHEA-COMP:11605"/>
        <dbReference type="ChEBI" id="CHEBI:15377"/>
        <dbReference type="ChEBI" id="CHEBI:30013"/>
        <dbReference type="ChEBI" id="CHEBI:43474"/>
        <dbReference type="ChEBI" id="CHEBI:61977"/>
        <dbReference type="EC" id="3.1.3.16"/>
    </reaction>
</comment>
<evidence type="ECO:0000259" key="14">
    <source>
        <dbReference type="PROSITE" id="PS51479"/>
    </source>
</evidence>
<evidence type="ECO:0000313" key="15">
    <source>
        <dbReference type="EMBL" id="KAJ5373173.1"/>
    </source>
</evidence>
<dbReference type="InterPro" id="IPR039693">
    <property type="entry name" value="Rtr1/RPAP2"/>
</dbReference>
<dbReference type="GO" id="GO:0005634">
    <property type="term" value="C:nucleus"/>
    <property type="evidence" value="ECO:0007669"/>
    <property type="project" value="UniProtKB-SubCell"/>
</dbReference>
<feature type="domain" description="RTR1-type" evidence="14">
    <location>
        <begin position="104"/>
        <end position="181"/>
    </location>
</feature>
<dbReference type="Pfam" id="PF04181">
    <property type="entry name" value="RPAP2_Rtr1"/>
    <property type="match status" value="1"/>
</dbReference>
<evidence type="ECO:0000256" key="11">
    <source>
        <dbReference type="PROSITE-ProRule" id="PRU00812"/>
    </source>
</evidence>
<evidence type="ECO:0000256" key="12">
    <source>
        <dbReference type="RuleBase" id="RU367080"/>
    </source>
</evidence>
<dbReference type="PANTHER" id="PTHR14732">
    <property type="entry name" value="RNA POLYMERASE II SUBUNIT B1 CTD PHOSPHATASE RPAP2-RELATED"/>
    <property type="match status" value="1"/>
</dbReference>
<comment type="function">
    <text evidence="12">Putative RNA polymerase II subunit B1 C-terminal domain (CTD) phosphatase involved in RNA polymerase II transcription regulation.</text>
</comment>
<keyword evidence="5 12" id="KW-0378">Hydrolase</keyword>
<dbReference type="PROSITE" id="PS51479">
    <property type="entry name" value="ZF_RTR1"/>
    <property type="match status" value="1"/>
</dbReference>
<feature type="region of interest" description="Disordered" evidence="13">
    <location>
        <begin position="253"/>
        <end position="300"/>
    </location>
</feature>
<dbReference type="EMBL" id="JAPZBT010000002">
    <property type="protein sequence ID" value="KAJ5373173.1"/>
    <property type="molecule type" value="Genomic_DNA"/>
</dbReference>